<dbReference type="EMBL" id="JBBMER010000006">
    <property type="protein sequence ID" value="MEQ2380002.1"/>
    <property type="molecule type" value="Genomic_DNA"/>
</dbReference>
<evidence type="ECO:0000313" key="1">
    <source>
        <dbReference type="EMBL" id="MEQ2380002.1"/>
    </source>
</evidence>
<accession>A0ABV1BXD7</accession>
<gene>
    <name evidence="1" type="ORF">WMO14_08925</name>
</gene>
<evidence type="ECO:0000313" key="2">
    <source>
        <dbReference type="Proteomes" id="UP001442364"/>
    </source>
</evidence>
<dbReference type="RefSeq" id="WP_090139507.1">
    <property type="nucleotide sequence ID" value="NZ_DAWDIQ010000010.1"/>
</dbReference>
<keyword evidence="2" id="KW-1185">Reference proteome</keyword>
<organism evidence="1 2">
    <name type="scientific">[Lactobacillus] rogosae</name>
    <dbReference type="NCBI Taxonomy" id="706562"/>
    <lineage>
        <taxon>Bacteria</taxon>
        <taxon>Bacillati</taxon>
        <taxon>Bacillota</taxon>
        <taxon>Clostridia</taxon>
        <taxon>Lachnospirales</taxon>
        <taxon>Lachnospiraceae</taxon>
        <taxon>Lachnospira</taxon>
    </lineage>
</organism>
<comment type="caution">
    <text evidence="1">The sequence shown here is derived from an EMBL/GenBank/DDBJ whole genome shotgun (WGS) entry which is preliminary data.</text>
</comment>
<protein>
    <submittedName>
        <fullName evidence="1">Uncharacterized protein</fullName>
    </submittedName>
</protein>
<proteinExistence type="predicted"/>
<reference evidence="1 2" key="1">
    <citation type="submission" date="2024-03" db="EMBL/GenBank/DDBJ databases">
        <title>Human intestinal bacterial collection.</title>
        <authorList>
            <person name="Pauvert C."/>
            <person name="Hitch T.C.A."/>
            <person name="Clavel T."/>
        </authorList>
    </citation>
    <scope>NUCLEOTIDE SEQUENCE [LARGE SCALE GENOMIC DNA]</scope>
    <source>
        <strain evidence="1 2">CLA-AA-H255</strain>
    </source>
</reference>
<sequence length="135" mass="15538">MKKRCLRLLSCIFIIAMFFGGLCFYNVQTALTEISYETEADFHDFQLITTPKSSINDYRPCTSEMLGNQTAITSENVLPRMGTRLLIRSIAAVILHNNFNIDNFYHIYSFNYSLDINPSYSTIIVDYIHKKDGSK</sequence>
<dbReference type="Proteomes" id="UP001442364">
    <property type="component" value="Unassembled WGS sequence"/>
</dbReference>
<name>A0ABV1BXD7_9FIRM</name>